<dbReference type="InterPro" id="IPR008306">
    <property type="entry name" value="UCP018008"/>
</dbReference>
<keyword evidence="2" id="KW-1185">Reference proteome</keyword>
<dbReference type="InterPro" id="IPR007362">
    <property type="entry name" value="DUF429"/>
</dbReference>
<protein>
    <submittedName>
        <fullName evidence="1">DUF429 domain-containing protein</fullName>
    </submittedName>
</protein>
<organism evidence="1 2">
    <name type="scientific">Paludibaculum fermentans</name>
    <dbReference type="NCBI Taxonomy" id="1473598"/>
    <lineage>
        <taxon>Bacteria</taxon>
        <taxon>Pseudomonadati</taxon>
        <taxon>Acidobacteriota</taxon>
        <taxon>Terriglobia</taxon>
        <taxon>Bryobacterales</taxon>
        <taxon>Bryobacteraceae</taxon>
        <taxon>Paludibaculum</taxon>
    </lineage>
</organism>
<dbReference type="KEGG" id="pfer:IRI77_23050"/>
<evidence type="ECO:0000313" key="1">
    <source>
        <dbReference type="EMBL" id="QOY85689.1"/>
    </source>
</evidence>
<dbReference type="AlphaFoldDB" id="A0A7S7SI49"/>
<dbReference type="Pfam" id="PF04250">
    <property type="entry name" value="DUF429"/>
    <property type="match status" value="1"/>
</dbReference>
<dbReference type="EMBL" id="CP063849">
    <property type="protein sequence ID" value="QOY85689.1"/>
    <property type="molecule type" value="Genomic_DNA"/>
</dbReference>
<reference evidence="1 2" key="1">
    <citation type="submission" date="2020-10" db="EMBL/GenBank/DDBJ databases">
        <title>Complete genome sequence of Paludibaculum fermentans P105T, a facultatively anaerobic acidobacterium capable of dissimilatory Fe(III) reduction.</title>
        <authorList>
            <person name="Dedysh S.N."/>
            <person name="Beletsky A.V."/>
            <person name="Kulichevskaya I.S."/>
            <person name="Mardanov A.V."/>
            <person name="Ravin N.V."/>
        </authorList>
    </citation>
    <scope>NUCLEOTIDE SEQUENCE [LARGE SCALE GENOMIC DNA]</scope>
    <source>
        <strain evidence="1 2">P105</strain>
    </source>
</reference>
<accession>A0A7S7SI49</accession>
<sequence length="262" mass="28531">MSVFLGVDLGWYGKPSGLASVVPDGPGLRLRNVTRLEAADEILDWIRIEMQDEDGVVGVDAPTIITRQTGIRDAERELNKDFRRFHAGCHAANLGLPFAPLVLAFSRRLADAGFRHGADIQAQATGRFQIEIHPHAASVRLFGLERIVKYKRGRRAERAAELARLRGLMLSRLPMLDPPLALTLPEIPERGPTKPVEDQIDAVLCAYIAAHWWWWGKARNTVYGSNTEGFIVVPGRPTLAASVASIPARSSGCAASPNAGSG</sequence>
<evidence type="ECO:0000313" key="2">
    <source>
        <dbReference type="Proteomes" id="UP000593892"/>
    </source>
</evidence>
<dbReference type="PIRSF" id="PIRSF018008">
    <property type="entry name" value="UCP018008"/>
    <property type="match status" value="1"/>
</dbReference>
<dbReference type="RefSeq" id="WP_194447359.1">
    <property type="nucleotide sequence ID" value="NZ_CP063849.1"/>
</dbReference>
<dbReference type="Proteomes" id="UP000593892">
    <property type="component" value="Chromosome"/>
</dbReference>
<proteinExistence type="predicted"/>
<gene>
    <name evidence="1" type="ORF">IRI77_23050</name>
</gene>
<name>A0A7S7SI49_PALFE</name>